<proteinExistence type="predicted"/>
<accession>A0A7J0GQN2</accession>
<feature type="region of interest" description="Disordered" evidence="1">
    <location>
        <begin position="1"/>
        <end position="43"/>
    </location>
</feature>
<protein>
    <submittedName>
        <fullName evidence="2">Uncharacterized protein</fullName>
    </submittedName>
</protein>
<dbReference type="AlphaFoldDB" id="A0A7J0GQN2"/>
<evidence type="ECO:0000313" key="2">
    <source>
        <dbReference type="EMBL" id="GFZ13093.1"/>
    </source>
</evidence>
<name>A0A7J0GQN2_9ERIC</name>
<reference evidence="2 3" key="1">
    <citation type="submission" date="2019-07" db="EMBL/GenBank/DDBJ databases">
        <title>De Novo Assembly of kiwifruit Actinidia rufa.</title>
        <authorList>
            <person name="Sugita-Konishi S."/>
            <person name="Sato K."/>
            <person name="Mori E."/>
            <person name="Abe Y."/>
            <person name="Kisaki G."/>
            <person name="Hamano K."/>
            <person name="Suezawa K."/>
            <person name="Otani M."/>
            <person name="Fukuda T."/>
            <person name="Manabe T."/>
            <person name="Gomi K."/>
            <person name="Tabuchi M."/>
            <person name="Akimitsu K."/>
            <person name="Kataoka I."/>
        </authorList>
    </citation>
    <scope>NUCLEOTIDE SEQUENCE [LARGE SCALE GENOMIC DNA]</scope>
    <source>
        <strain evidence="3">cv. Fuchu</strain>
    </source>
</reference>
<sequence length="98" mass="11193">MASTSINGDRGSRKGQREYSLVPRMPGKRGTKPLANAQREAKSPFRAKANLVPLWQRERLQECGHKTHQAKMEEIRQVLVVKNLENAYSRDKTLEGVY</sequence>
<evidence type="ECO:0000256" key="1">
    <source>
        <dbReference type="SAM" id="MobiDB-lite"/>
    </source>
</evidence>
<keyword evidence="3" id="KW-1185">Reference proteome</keyword>
<dbReference type="Proteomes" id="UP000585474">
    <property type="component" value="Unassembled WGS sequence"/>
</dbReference>
<gene>
    <name evidence="2" type="ORF">Acr_23g0014780</name>
</gene>
<comment type="caution">
    <text evidence="2">The sequence shown here is derived from an EMBL/GenBank/DDBJ whole genome shotgun (WGS) entry which is preliminary data.</text>
</comment>
<evidence type="ECO:0000313" key="3">
    <source>
        <dbReference type="Proteomes" id="UP000585474"/>
    </source>
</evidence>
<organism evidence="2 3">
    <name type="scientific">Actinidia rufa</name>
    <dbReference type="NCBI Taxonomy" id="165716"/>
    <lineage>
        <taxon>Eukaryota</taxon>
        <taxon>Viridiplantae</taxon>
        <taxon>Streptophyta</taxon>
        <taxon>Embryophyta</taxon>
        <taxon>Tracheophyta</taxon>
        <taxon>Spermatophyta</taxon>
        <taxon>Magnoliopsida</taxon>
        <taxon>eudicotyledons</taxon>
        <taxon>Gunneridae</taxon>
        <taxon>Pentapetalae</taxon>
        <taxon>asterids</taxon>
        <taxon>Ericales</taxon>
        <taxon>Actinidiaceae</taxon>
        <taxon>Actinidia</taxon>
    </lineage>
</organism>
<dbReference type="EMBL" id="BJWL01000023">
    <property type="protein sequence ID" value="GFZ13093.1"/>
    <property type="molecule type" value="Genomic_DNA"/>
</dbReference>